<evidence type="ECO:0000313" key="1">
    <source>
        <dbReference type="EMBL" id="MDP9846047.1"/>
    </source>
</evidence>
<gene>
    <name evidence="1" type="ORF">J2853_005258</name>
</gene>
<dbReference type="EMBL" id="JAUSQU010000001">
    <property type="protein sequence ID" value="MDP9846047.1"/>
    <property type="molecule type" value="Genomic_DNA"/>
</dbReference>
<accession>A0ABT9QH10</accession>
<dbReference type="Proteomes" id="UP001225356">
    <property type="component" value="Unassembled WGS sequence"/>
</dbReference>
<organism evidence="1 2">
    <name type="scientific">Streptosporangium lutulentum</name>
    <dbReference type="NCBI Taxonomy" id="1461250"/>
    <lineage>
        <taxon>Bacteria</taxon>
        <taxon>Bacillati</taxon>
        <taxon>Actinomycetota</taxon>
        <taxon>Actinomycetes</taxon>
        <taxon>Streptosporangiales</taxon>
        <taxon>Streptosporangiaceae</taxon>
        <taxon>Streptosporangium</taxon>
    </lineage>
</organism>
<reference evidence="1 2" key="1">
    <citation type="submission" date="2023-07" db="EMBL/GenBank/DDBJ databases">
        <title>Sequencing the genomes of 1000 actinobacteria strains.</title>
        <authorList>
            <person name="Klenk H.-P."/>
        </authorList>
    </citation>
    <scope>NUCLEOTIDE SEQUENCE [LARGE SCALE GENOMIC DNA]</scope>
    <source>
        <strain evidence="1 2">DSM 46740</strain>
    </source>
</reference>
<name>A0ABT9QH10_9ACTN</name>
<protein>
    <submittedName>
        <fullName evidence="1">Uncharacterized protein</fullName>
    </submittedName>
</protein>
<proteinExistence type="predicted"/>
<sequence>MDEKSDLRYLGALAEFRELCSNNPRPMDTSVSHAPQVFDVILSVPGRPMRGSGYL</sequence>
<comment type="caution">
    <text evidence="1">The sequence shown here is derived from an EMBL/GenBank/DDBJ whole genome shotgun (WGS) entry which is preliminary data.</text>
</comment>
<evidence type="ECO:0000313" key="2">
    <source>
        <dbReference type="Proteomes" id="UP001225356"/>
    </source>
</evidence>
<keyword evidence="2" id="KW-1185">Reference proteome</keyword>